<dbReference type="EMBL" id="HBHP01020746">
    <property type="protein sequence ID" value="CAD9768954.1"/>
    <property type="molecule type" value="Transcribed_RNA"/>
</dbReference>
<evidence type="ECO:0000313" key="1">
    <source>
        <dbReference type="EMBL" id="CAD9768954.1"/>
    </source>
</evidence>
<accession>A0A7S2TVD0</accession>
<sequence length="130" mass="14265">MCKKLHELPSEKVSTADEIEKQVVHAVLCVSAVSAVSICCVCVCVCVCARACVCLCLSLCMCVCVCDHAQCAAHNRVFVFGTGLFRFDRLRIKNAHRLLPVRARANDDVSERKCAMQRDVHAAICGEFTC</sequence>
<gene>
    <name evidence="1" type="ORF">LSP00402_LOCUS12936</name>
</gene>
<organism evidence="1">
    <name type="scientific">Lotharella oceanica</name>
    <dbReference type="NCBI Taxonomy" id="641309"/>
    <lineage>
        <taxon>Eukaryota</taxon>
        <taxon>Sar</taxon>
        <taxon>Rhizaria</taxon>
        <taxon>Cercozoa</taxon>
        <taxon>Chlorarachniophyceae</taxon>
        <taxon>Lotharella</taxon>
    </lineage>
</organism>
<name>A0A7S2TVD0_9EUKA</name>
<protein>
    <submittedName>
        <fullName evidence="1">Uncharacterized protein</fullName>
    </submittedName>
</protein>
<proteinExistence type="predicted"/>
<dbReference type="AlphaFoldDB" id="A0A7S2TVD0"/>
<reference evidence="1" key="1">
    <citation type="submission" date="2021-01" db="EMBL/GenBank/DDBJ databases">
        <authorList>
            <person name="Corre E."/>
            <person name="Pelletier E."/>
            <person name="Niang G."/>
            <person name="Scheremetjew M."/>
            <person name="Finn R."/>
            <person name="Kale V."/>
            <person name="Holt S."/>
            <person name="Cochrane G."/>
            <person name="Meng A."/>
            <person name="Brown T."/>
            <person name="Cohen L."/>
        </authorList>
    </citation>
    <scope>NUCLEOTIDE SEQUENCE</scope>
    <source>
        <strain evidence="1">CCMP622</strain>
    </source>
</reference>